<proteinExistence type="predicted"/>
<dbReference type="HOGENOM" id="CLU_054568_0_1_4"/>
<dbReference type="EMBL" id="AGAZ01000079">
    <property type="protein sequence ID" value="EGZ44114.1"/>
    <property type="molecule type" value="Genomic_DNA"/>
</dbReference>
<evidence type="ECO:0000313" key="2">
    <source>
        <dbReference type="EMBL" id="EGZ44114.1"/>
    </source>
</evidence>
<organism evidence="2 3">
    <name type="scientific">Neisseria wadsworthii 9715</name>
    <dbReference type="NCBI Taxonomy" id="1030841"/>
    <lineage>
        <taxon>Bacteria</taxon>
        <taxon>Pseudomonadati</taxon>
        <taxon>Pseudomonadota</taxon>
        <taxon>Betaproteobacteria</taxon>
        <taxon>Neisseriales</taxon>
        <taxon>Neisseriaceae</taxon>
        <taxon>Neisseria</taxon>
    </lineage>
</organism>
<dbReference type="AlphaFoldDB" id="G4CTK9"/>
<dbReference type="PANTHER" id="PTHR34351:SF1">
    <property type="entry name" value="SLR1927 PROTEIN"/>
    <property type="match status" value="1"/>
</dbReference>
<dbReference type="PATRIC" id="fig|1030841.3.peg.2407"/>
<keyword evidence="1" id="KW-0812">Transmembrane</keyword>
<dbReference type="Proteomes" id="UP000005336">
    <property type="component" value="Unassembled WGS sequence"/>
</dbReference>
<feature type="transmembrane region" description="Helical" evidence="1">
    <location>
        <begin position="51"/>
        <end position="69"/>
    </location>
</feature>
<dbReference type="STRING" id="1030841.HMPREF9370_2419"/>
<keyword evidence="1" id="KW-1133">Transmembrane helix</keyword>
<keyword evidence="3" id="KW-1185">Reference proteome</keyword>
<dbReference type="RefSeq" id="WP_009117559.1">
    <property type="nucleotide sequence ID" value="NZ_JH165159.1"/>
</dbReference>
<evidence type="ECO:0000313" key="3">
    <source>
        <dbReference type="Proteomes" id="UP000005336"/>
    </source>
</evidence>
<name>G4CTK9_9NEIS</name>
<evidence type="ECO:0000256" key="1">
    <source>
        <dbReference type="SAM" id="Phobius"/>
    </source>
</evidence>
<dbReference type="PANTHER" id="PTHR34351">
    <property type="entry name" value="SLR1927 PROTEIN-RELATED"/>
    <property type="match status" value="1"/>
</dbReference>
<reference evidence="2 3" key="1">
    <citation type="submission" date="2011-06" db="EMBL/GenBank/DDBJ databases">
        <authorList>
            <person name="Muzny D."/>
            <person name="Qin X."/>
            <person name="Deng J."/>
            <person name="Jiang H."/>
            <person name="Liu Y."/>
            <person name="Qu J."/>
            <person name="Song X.-Z."/>
            <person name="Zhang L."/>
            <person name="Thornton R."/>
            <person name="Coyle M."/>
            <person name="Francisco L."/>
            <person name="Jackson L."/>
            <person name="Javaid M."/>
            <person name="Korchina V."/>
            <person name="Kovar C."/>
            <person name="Mata R."/>
            <person name="Mathew T."/>
            <person name="Ngo R."/>
            <person name="Nguyen L."/>
            <person name="Nguyen N."/>
            <person name="Okwuonu G."/>
            <person name="Ongeri F."/>
            <person name="Pham C."/>
            <person name="Simmons D."/>
            <person name="Wilczek-Boney K."/>
            <person name="Hale W."/>
            <person name="Jakkamsetti A."/>
            <person name="Pham P."/>
            <person name="Ruth R."/>
            <person name="San Lucas F."/>
            <person name="Warren J."/>
            <person name="Zhang J."/>
            <person name="Zhao Z."/>
            <person name="Zhou C."/>
            <person name="Zhu D."/>
            <person name="Lee S."/>
            <person name="Bess C."/>
            <person name="Blankenburg K."/>
            <person name="Forbes L."/>
            <person name="Fu Q."/>
            <person name="Gubbala S."/>
            <person name="Hirani K."/>
            <person name="Jayaseelan J.C."/>
            <person name="Lara F."/>
            <person name="Munidasa M."/>
            <person name="Palculict T."/>
            <person name="Patil S."/>
            <person name="Pu L.-L."/>
            <person name="Saada N."/>
            <person name="Tang L."/>
            <person name="Weissenberger G."/>
            <person name="Zhu Y."/>
            <person name="Hemphill L."/>
            <person name="Shang Y."/>
            <person name="Youmans B."/>
            <person name="Ayvaz T."/>
            <person name="Ross M."/>
            <person name="Santibanez J."/>
            <person name="Aqrawi P."/>
            <person name="Gross S."/>
            <person name="Joshi V."/>
            <person name="Fowler G."/>
            <person name="Nazareth L."/>
            <person name="Reid J."/>
            <person name="Worley K."/>
            <person name="Petrosino J."/>
            <person name="Highlander S."/>
            <person name="Gibbs R."/>
        </authorList>
    </citation>
    <scope>NUCLEOTIDE SEQUENCE [LARGE SCALE GENOMIC DNA]</scope>
    <source>
        <strain evidence="2 3">9715</strain>
    </source>
</reference>
<gene>
    <name evidence="2" type="ORF">HMPREF9370_2419</name>
</gene>
<feature type="transmembrane region" description="Helical" evidence="1">
    <location>
        <begin position="29"/>
        <end position="45"/>
    </location>
</feature>
<keyword evidence="1" id="KW-0472">Membrane</keyword>
<protein>
    <submittedName>
        <fullName evidence="2">Uncharacterized protein</fullName>
    </submittedName>
</protein>
<comment type="caution">
    <text evidence="2">The sequence shown here is derived from an EMBL/GenBank/DDBJ whole genome shotgun (WGS) entry which is preliminary data.</text>
</comment>
<accession>G4CTK9</accession>
<sequence length="315" mass="36007">MLPFRKPTQPEKQPEPVAVGRFRLRPTRFGAGVLAAVVLLWLVGLQYQVNLAYAISFWLLGFLCVAVLLNMRQFSALKVGLRVPQEVFAGTEAQLVLDVVEHRGRSRWLWLWLRVDNQAAENALPCWLDWRIDAKKPEPFVWQVVMRRRGYLHVPELQVASIAPFGLSMLQTAWHWQTESLVYPAPIEHPIPQAALPDGEEDPARPRVQGGDELAYLQEHRSGMSLQHVAWKTYAKTGEMLDKRFEEPQAAVRNMVISYRDYPAQADKDRLAGMLCYRVLEAEKTKLPYILELPQRTIPPQKGQREMALAALALL</sequence>